<feature type="domain" description="Thioesterase" evidence="2">
    <location>
        <begin position="45"/>
        <end position="115"/>
    </location>
</feature>
<dbReference type="AlphaFoldDB" id="A0A1I5YRX7"/>
<evidence type="ECO:0000256" key="1">
    <source>
        <dbReference type="ARBA" id="ARBA00022801"/>
    </source>
</evidence>
<dbReference type="EMBL" id="FOXV01000006">
    <property type="protein sequence ID" value="SFQ47018.1"/>
    <property type="molecule type" value="Genomic_DNA"/>
</dbReference>
<dbReference type="STRING" id="93684.SAMN05421853_106221"/>
<dbReference type="Pfam" id="PF03061">
    <property type="entry name" value="4HBT"/>
    <property type="match status" value="1"/>
</dbReference>
<reference evidence="4" key="1">
    <citation type="submission" date="2016-10" db="EMBL/GenBank/DDBJ databases">
        <authorList>
            <person name="Varghese N."/>
            <person name="Submissions S."/>
        </authorList>
    </citation>
    <scope>NUCLEOTIDE SEQUENCE [LARGE SCALE GENOMIC DNA]</scope>
    <source>
        <strain evidence="4">JCM 10271</strain>
    </source>
</reference>
<evidence type="ECO:0000259" key="2">
    <source>
        <dbReference type="Pfam" id="PF03061"/>
    </source>
</evidence>
<evidence type="ECO:0000313" key="3">
    <source>
        <dbReference type="EMBL" id="SFQ47018.1"/>
    </source>
</evidence>
<evidence type="ECO:0000313" key="4">
    <source>
        <dbReference type="Proteomes" id="UP000243106"/>
    </source>
</evidence>
<dbReference type="InterPro" id="IPR052723">
    <property type="entry name" value="Acyl-CoA_thioesterase_PaaI"/>
</dbReference>
<organism evidence="3 4">
    <name type="scientific">Roseivivax halotolerans</name>
    <dbReference type="NCBI Taxonomy" id="93684"/>
    <lineage>
        <taxon>Bacteria</taxon>
        <taxon>Pseudomonadati</taxon>
        <taxon>Pseudomonadota</taxon>
        <taxon>Alphaproteobacteria</taxon>
        <taxon>Rhodobacterales</taxon>
        <taxon>Roseobacteraceae</taxon>
        <taxon>Roseivivax</taxon>
    </lineage>
</organism>
<name>A0A1I5YRX7_9RHOB</name>
<dbReference type="Proteomes" id="UP000243106">
    <property type="component" value="Unassembled WGS sequence"/>
</dbReference>
<protein>
    <submittedName>
        <fullName evidence="3">Uncharacterized domain 1-containing protein</fullName>
    </submittedName>
</protein>
<dbReference type="SUPFAM" id="SSF54637">
    <property type="entry name" value="Thioesterase/thiol ester dehydrase-isomerase"/>
    <property type="match status" value="1"/>
</dbReference>
<dbReference type="InterPro" id="IPR029069">
    <property type="entry name" value="HotDog_dom_sf"/>
</dbReference>
<dbReference type="GO" id="GO:0016289">
    <property type="term" value="F:acyl-CoA hydrolase activity"/>
    <property type="evidence" value="ECO:0007669"/>
    <property type="project" value="TreeGrafter"/>
</dbReference>
<dbReference type="CDD" id="cd03443">
    <property type="entry name" value="PaaI_thioesterase"/>
    <property type="match status" value="1"/>
</dbReference>
<dbReference type="RefSeq" id="WP_093011706.1">
    <property type="nucleotide sequence ID" value="NZ_FOXV01000006.1"/>
</dbReference>
<accession>A0A1I5YRX7</accession>
<keyword evidence="4" id="KW-1185">Reference proteome</keyword>
<gene>
    <name evidence="3" type="ORF">SAMN05421853_106221</name>
</gene>
<dbReference type="InterPro" id="IPR003736">
    <property type="entry name" value="PAAI_dom"/>
</dbReference>
<dbReference type="PANTHER" id="PTHR42856">
    <property type="entry name" value="ACYL-COENZYME A THIOESTERASE PAAI"/>
    <property type="match status" value="1"/>
</dbReference>
<keyword evidence="1" id="KW-0378">Hydrolase</keyword>
<dbReference type="Gene3D" id="3.10.129.10">
    <property type="entry name" value="Hotdog Thioesterase"/>
    <property type="match status" value="1"/>
</dbReference>
<dbReference type="InterPro" id="IPR006683">
    <property type="entry name" value="Thioestr_dom"/>
</dbReference>
<dbReference type="PANTHER" id="PTHR42856:SF1">
    <property type="entry name" value="ACYL-COENZYME A THIOESTERASE PAAI"/>
    <property type="match status" value="1"/>
</dbReference>
<dbReference type="NCBIfam" id="TIGR00369">
    <property type="entry name" value="unchar_dom_1"/>
    <property type="match status" value="1"/>
</dbReference>
<proteinExistence type="predicted"/>
<sequence length="137" mass="14367">MTDTRIHDSFARQSLMETFGAEILSVADGAVEITAPIGPGVLQQHGFAHAGLTFSLGDSAAGYAALSLLGADMEVVTSEMRIHLLAPARGERLVARGRVVRFGRRLIVVAADVFAVLDGEETHVALLTGTMVPVPTG</sequence>